<sequence>MTRDGRRDAAGELRNAIVDALGAVSFVDRLPDRRLMINLLRAEVSDFPDVPERDEARLHVIAIVVACMATRGGLRSLRAVLALMAPQAPGTRRVDELVRSATLDSLLLENERHRTHTLLERAGKAPSGNGGWRAAAGDVLSSAPDALSLVQAFDYAAARQHERHGVLAGLILIDRVAAQLDGTLRVEMISLTEHVAERLEVTERLVAARPGSTRPVVEPSPAVPEKAEPAEAVDGPEARDAPTVEPDPQDPLAVGDDSSEKSDLPDTVIGAEADTEVLSDAEIGEGMSPVAESRRSQGRLPQVWGDVPQRNQEFTGREELLSRLHHELEAVGETAVLPKPIHGMGGVGKSQIAIEYVHKHSGEYDLVWWVPSEHIGQIQTSLTSLAQRLNLDVSPEANSAVRAVKEALSTGKTGYHDWLLVFDNAEDPAQVREFFPTGGAGKIIITSRNPEWGRGALPIEVDTFERDESVRFLTNRNPNLSQFDADRLAEALGDLPLAIEQAAAWHQTTAMPVPEYLELLENKRLELFDQEPPPDYRLTVRAAWKLSLEQLREVNLGALQLLQVCSYFAPEPISRKLFAGSPTAPISDELDATLSDTFRLSRAIRDIQRYALAKIDHRHNTLQIHRLIRLVLDDSMDEEQKLQMRHGAHTMLANNNPLNPSRSEEWPRYGSLRPHVDASRAVESQDPRVQELVAGIARYLYYWGDHQGSEQLSAESLGYRRIDRGPNDPHTLRLAKWVGWMYFTNGKLAEARQLNADTLARYREHFGEEDEGTLDAMWVVAGDMRAAGDFQAALELDQKAVETGRRVLGDDDPAYLDGAHNMGVTLRLLGRFTDALKLDTVTWEKRKVVRGNDDSATMNTRNGMLIDMRESGQYIEACQLEEKLYAEHLALFQKDAPATLLVARTLAVMRRKAGDHPSALKLNQDTFERYRDRYDENYPNTIATALNLAVDLRHAGDLGASRELSEWTVRKYHKIFGPRHVFTLSARINLAIVLRHQNEIGAAYEHNRECVEILTDTLGPAHPITLVAETNLATTLADRGDFSAAFELDTDTLARSERALGVEHPSTLACSVNVALDLRGLDRVAEADKILADTMMRLRRVLGERHPATLNALQNVRADCDADPMPI</sequence>
<dbReference type="InterPro" id="IPR027417">
    <property type="entry name" value="P-loop_NTPase"/>
</dbReference>
<feature type="domain" description="Effector-associated" evidence="4">
    <location>
        <begin position="18"/>
        <end position="99"/>
    </location>
</feature>
<dbReference type="Pfam" id="PF13424">
    <property type="entry name" value="TPR_12"/>
    <property type="match status" value="2"/>
</dbReference>
<evidence type="ECO:0000259" key="2">
    <source>
        <dbReference type="Pfam" id="PF00931"/>
    </source>
</evidence>
<evidence type="ECO:0000259" key="3">
    <source>
        <dbReference type="Pfam" id="PF19916"/>
    </source>
</evidence>
<feature type="domain" description="vWA-MoxR associated protein middle region 0" evidence="3">
    <location>
        <begin position="109"/>
        <end position="209"/>
    </location>
</feature>
<evidence type="ECO:0000313" key="7">
    <source>
        <dbReference type="Proteomes" id="UP001519654"/>
    </source>
</evidence>
<organism evidence="6 7">
    <name type="scientific">Paractinoplanes bogorensis</name>
    <dbReference type="NCBI Taxonomy" id="1610840"/>
    <lineage>
        <taxon>Bacteria</taxon>
        <taxon>Bacillati</taxon>
        <taxon>Actinomycetota</taxon>
        <taxon>Actinomycetes</taxon>
        <taxon>Micromonosporales</taxon>
        <taxon>Micromonosporaceae</taxon>
        <taxon>Paractinoplanes</taxon>
    </lineage>
</organism>
<dbReference type="Proteomes" id="UP001519654">
    <property type="component" value="Unassembled WGS sequence"/>
</dbReference>
<dbReference type="Pfam" id="PF00931">
    <property type="entry name" value="NB-ARC"/>
    <property type="match status" value="1"/>
</dbReference>
<dbReference type="PANTHER" id="PTHR46082:SF6">
    <property type="entry name" value="AAA+ ATPASE DOMAIN-CONTAINING PROTEIN-RELATED"/>
    <property type="match status" value="1"/>
</dbReference>
<feature type="domain" description="DUF7779" evidence="5">
    <location>
        <begin position="553"/>
        <end position="640"/>
    </location>
</feature>
<dbReference type="EMBL" id="JAHKKG010000010">
    <property type="protein sequence ID" value="MBU2667890.1"/>
    <property type="molecule type" value="Genomic_DNA"/>
</dbReference>
<dbReference type="Pfam" id="PF19956">
    <property type="entry name" value="EAD2"/>
    <property type="match status" value="1"/>
</dbReference>
<dbReference type="InterPro" id="IPR045431">
    <property type="entry name" value="EAD2"/>
</dbReference>
<dbReference type="Pfam" id="PF19916">
    <property type="entry name" value="VMAP-M0"/>
    <property type="match status" value="1"/>
</dbReference>
<evidence type="ECO:0000313" key="6">
    <source>
        <dbReference type="EMBL" id="MBU2667890.1"/>
    </source>
</evidence>
<protein>
    <submittedName>
        <fullName evidence="6">Tetratricopeptide repeat protein</fullName>
    </submittedName>
</protein>
<dbReference type="SUPFAM" id="SSF52540">
    <property type="entry name" value="P-loop containing nucleoside triphosphate hydrolases"/>
    <property type="match status" value="1"/>
</dbReference>
<dbReference type="Pfam" id="PF25000">
    <property type="entry name" value="DUF7779"/>
    <property type="match status" value="1"/>
</dbReference>
<dbReference type="InterPro" id="IPR056681">
    <property type="entry name" value="DUF7779"/>
</dbReference>
<feature type="region of interest" description="Disordered" evidence="1">
    <location>
        <begin position="210"/>
        <end position="270"/>
    </location>
</feature>
<dbReference type="SUPFAM" id="SSF48452">
    <property type="entry name" value="TPR-like"/>
    <property type="match status" value="3"/>
</dbReference>
<dbReference type="Pfam" id="PF13374">
    <property type="entry name" value="TPR_10"/>
    <property type="match status" value="3"/>
</dbReference>
<dbReference type="InterPro" id="IPR011990">
    <property type="entry name" value="TPR-like_helical_dom_sf"/>
</dbReference>
<dbReference type="NCBIfam" id="NF040586">
    <property type="entry name" value="FxSxx_TPR"/>
    <property type="match status" value="1"/>
</dbReference>
<evidence type="ECO:0000259" key="4">
    <source>
        <dbReference type="Pfam" id="PF19956"/>
    </source>
</evidence>
<accession>A0ABS5Z0G6</accession>
<dbReference type="InterPro" id="IPR053137">
    <property type="entry name" value="NLR-like"/>
</dbReference>
<feature type="domain" description="NB-ARC" evidence="2">
    <location>
        <begin position="323"/>
        <end position="475"/>
    </location>
</feature>
<dbReference type="Gene3D" id="1.25.40.10">
    <property type="entry name" value="Tetratricopeptide repeat domain"/>
    <property type="match status" value="2"/>
</dbReference>
<dbReference type="RefSeq" id="WP_215792151.1">
    <property type="nucleotide sequence ID" value="NZ_JAHKKG010000010.1"/>
</dbReference>
<comment type="caution">
    <text evidence="6">The sequence shown here is derived from an EMBL/GenBank/DDBJ whole genome shotgun (WGS) entry which is preliminary data.</text>
</comment>
<evidence type="ECO:0000259" key="5">
    <source>
        <dbReference type="Pfam" id="PF25000"/>
    </source>
</evidence>
<gene>
    <name evidence="6" type="ORF">KOI35_30700</name>
</gene>
<proteinExistence type="predicted"/>
<reference evidence="6 7" key="1">
    <citation type="submission" date="2021-06" db="EMBL/GenBank/DDBJ databases">
        <title>Actinoplanes lichenicola sp. nov., and Actinoplanes ovalisporus sp. nov., isolated from lichen in Thailand.</title>
        <authorList>
            <person name="Saeng-In P."/>
            <person name="Kanchanasin P."/>
            <person name="Yuki M."/>
            <person name="Kudo T."/>
            <person name="Ohkuma M."/>
            <person name="Phongsopitanun W."/>
            <person name="Tanasupawat S."/>
        </authorList>
    </citation>
    <scope>NUCLEOTIDE SEQUENCE [LARGE SCALE GENOMIC DNA]</scope>
    <source>
        <strain evidence="6 7">NBRC 110975</strain>
    </source>
</reference>
<dbReference type="InterPro" id="IPR002182">
    <property type="entry name" value="NB-ARC"/>
</dbReference>
<dbReference type="PANTHER" id="PTHR46082">
    <property type="entry name" value="ATP/GTP-BINDING PROTEIN-RELATED"/>
    <property type="match status" value="1"/>
</dbReference>
<dbReference type="InterPro" id="IPR045555">
    <property type="entry name" value="VMAP-M0"/>
</dbReference>
<feature type="compositionally biased region" description="Low complexity" evidence="1">
    <location>
        <begin position="215"/>
        <end position="224"/>
    </location>
</feature>
<keyword evidence="7" id="KW-1185">Reference proteome</keyword>
<evidence type="ECO:0000256" key="1">
    <source>
        <dbReference type="SAM" id="MobiDB-lite"/>
    </source>
</evidence>
<name>A0ABS5Z0G6_9ACTN</name>
<dbReference type="Gene3D" id="3.40.50.300">
    <property type="entry name" value="P-loop containing nucleotide triphosphate hydrolases"/>
    <property type="match status" value="1"/>
</dbReference>